<evidence type="ECO:0000313" key="13">
    <source>
        <dbReference type="Proteomes" id="UP000243579"/>
    </source>
</evidence>
<dbReference type="PRINTS" id="PR00126">
    <property type="entry name" value="ATPASEGAMMA"/>
</dbReference>
<proteinExistence type="inferred from homology"/>
<keyword evidence="8" id="KW-0472">Membrane</keyword>
<dbReference type="InterPro" id="IPR035968">
    <property type="entry name" value="ATP_synth_F1_ATPase_gsu"/>
</dbReference>
<reference evidence="12 13" key="1">
    <citation type="journal article" date="2014" name="Genome Biol. Evol.">
        <title>The secreted proteins of Achlya hypogyna and Thraustotheca clavata identify the ancestral oomycete secretome and reveal gene acquisitions by horizontal gene transfer.</title>
        <authorList>
            <person name="Misner I."/>
            <person name="Blouin N."/>
            <person name="Leonard G."/>
            <person name="Richards T.A."/>
            <person name="Lane C.E."/>
        </authorList>
    </citation>
    <scope>NUCLEOTIDE SEQUENCE [LARGE SCALE GENOMIC DNA]</scope>
    <source>
        <strain evidence="12 13">ATCC 48635</strain>
    </source>
</reference>
<dbReference type="Proteomes" id="UP000243579">
    <property type="component" value="Unassembled WGS sequence"/>
</dbReference>
<comment type="subcellular location">
    <subcellularLocation>
        <location evidence="1">Mitochondrion inner membrane</location>
        <topology evidence="1">Peripheral membrane protein</topology>
    </subcellularLocation>
</comment>
<dbReference type="GO" id="GO:0046933">
    <property type="term" value="F:proton-transporting ATP synthase activity, rotational mechanism"/>
    <property type="evidence" value="ECO:0007669"/>
    <property type="project" value="InterPro"/>
</dbReference>
<dbReference type="Gene3D" id="3.40.1380.10">
    <property type="match status" value="1"/>
</dbReference>
<evidence type="ECO:0000313" key="12">
    <source>
        <dbReference type="EMBL" id="OQR83452.1"/>
    </source>
</evidence>
<dbReference type="PANTHER" id="PTHR11693:SF22">
    <property type="entry name" value="ATP SYNTHASE SUBUNIT GAMMA, MITOCHONDRIAL"/>
    <property type="match status" value="1"/>
</dbReference>
<keyword evidence="3" id="KW-0813">Transport</keyword>
<dbReference type="PIRSF" id="PIRSF039089">
    <property type="entry name" value="ATP_synthase_gamma"/>
    <property type="match status" value="1"/>
</dbReference>
<dbReference type="NCBIfam" id="TIGR01146">
    <property type="entry name" value="ATPsyn_F1gamma"/>
    <property type="match status" value="1"/>
</dbReference>
<dbReference type="OrthoDB" id="239812at2759"/>
<dbReference type="InterPro" id="IPR000131">
    <property type="entry name" value="ATP_synth_F1_gsu"/>
</dbReference>
<organism evidence="12 13">
    <name type="scientific">Achlya hypogyna</name>
    <name type="common">Oomycete</name>
    <name type="synonym">Protoachlya hypogyna</name>
    <dbReference type="NCBI Taxonomy" id="1202772"/>
    <lineage>
        <taxon>Eukaryota</taxon>
        <taxon>Sar</taxon>
        <taxon>Stramenopiles</taxon>
        <taxon>Oomycota</taxon>
        <taxon>Saprolegniomycetes</taxon>
        <taxon>Saprolegniales</taxon>
        <taxon>Achlyaceae</taxon>
        <taxon>Achlya</taxon>
    </lineage>
</organism>
<sequence length="298" mass="32755">MSLVSRNVAAIKVAGARGMATEKQILMRINATSNIAKITKSMKMVSAAKMRGAERRMNDGRPFATWLENTKSSLRVYEKDGFIPSEELKEGHNTFIPITSDRGLCGGCNSFIAKAVRTQIKDVTDNSQLIVIGDKGRGQLRRTHGQYITANATETWITPTNFAKASALAEIVLAATPADEKLHVIFNKFASAIAYQQSVRTINTDPEVFADYELEPDNKEEVLLDLKEFQLATAIFHGMLESSTSEESSRMTAMENASNNASDLISSLRLVYNKARQSRITTELIEIISGAASLDAKQ</sequence>
<dbReference type="GO" id="GO:0005743">
    <property type="term" value="C:mitochondrial inner membrane"/>
    <property type="evidence" value="ECO:0007669"/>
    <property type="project" value="UniProtKB-SubCell"/>
</dbReference>
<name>A0A1V9YCM8_ACHHY</name>
<accession>A0A1V9YCM8</accession>
<dbReference type="PANTHER" id="PTHR11693">
    <property type="entry name" value="ATP SYNTHASE GAMMA CHAIN"/>
    <property type="match status" value="1"/>
</dbReference>
<dbReference type="SUPFAM" id="SSF52943">
    <property type="entry name" value="ATP synthase (F1-ATPase), gamma subunit"/>
    <property type="match status" value="1"/>
</dbReference>
<dbReference type="InterPro" id="IPR023632">
    <property type="entry name" value="ATP_synth_F1_gsu_CS"/>
</dbReference>
<evidence type="ECO:0000256" key="5">
    <source>
        <dbReference type="ARBA" id="ARBA00022792"/>
    </source>
</evidence>
<dbReference type="AlphaFoldDB" id="A0A1V9YCM8"/>
<gene>
    <name evidence="12" type="ORF">ACHHYP_14692</name>
</gene>
<evidence type="ECO:0000256" key="9">
    <source>
        <dbReference type="ARBA" id="ARBA00023196"/>
    </source>
</evidence>
<dbReference type="CDD" id="cd12151">
    <property type="entry name" value="F1-ATPase_gamma"/>
    <property type="match status" value="1"/>
</dbReference>
<evidence type="ECO:0000256" key="1">
    <source>
        <dbReference type="ARBA" id="ARBA00004637"/>
    </source>
</evidence>
<evidence type="ECO:0000256" key="10">
    <source>
        <dbReference type="ARBA" id="ARBA00023310"/>
    </source>
</evidence>
<comment type="caution">
    <text evidence="12">The sequence shown here is derived from an EMBL/GenBank/DDBJ whole genome shotgun (WGS) entry which is preliminary data.</text>
</comment>
<dbReference type="STRING" id="1202772.A0A1V9YCM8"/>
<dbReference type="HAMAP" id="MF_00815">
    <property type="entry name" value="ATP_synth_gamma_bact"/>
    <property type="match status" value="1"/>
</dbReference>
<keyword evidence="9" id="KW-0139">CF(1)</keyword>
<evidence type="ECO:0000256" key="8">
    <source>
        <dbReference type="ARBA" id="ARBA00023136"/>
    </source>
</evidence>
<keyword evidence="5" id="KW-0999">Mitochondrion inner membrane</keyword>
<dbReference type="GO" id="GO:0045259">
    <property type="term" value="C:proton-transporting ATP synthase complex"/>
    <property type="evidence" value="ECO:0007669"/>
    <property type="project" value="UniProtKB-KW"/>
</dbReference>
<protein>
    <recommendedName>
        <fullName evidence="11">F-ATPase gamma subunit</fullName>
    </recommendedName>
</protein>
<evidence type="ECO:0000256" key="6">
    <source>
        <dbReference type="ARBA" id="ARBA00023065"/>
    </source>
</evidence>
<evidence type="ECO:0000256" key="2">
    <source>
        <dbReference type="ARBA" id="ARBA00007681"/>
    </source>
</evidence>
<dbReference type="Gene3D" id="1.10.287.80">
    <property type="entry name" value="ATP synthase, gamma subunit, helix hairpin domain"/>
    <property type="match status" value="1"/>
</dbReference>
<keyword evidence="6" id="KW-0406">Ion transport</keyword>
<evidence type="ECO:0000256" key="11">
    <source>
        <dbReference type="ARBA" id="ARBA00031066"/>
    </source>
</evidence>
<keyword evidence="7" id="KW-0496">Mitochondrion</keyword>
<keyword evidence="10" id="KW-0066">ATP synthesis</keyword>
<dbReference type="Pfam" id="PF00231">
    <property type="entry name" value="ATP-synt"/>
    <property type="match status" value="1"/>
</dbReference>
<keyword evidence="13" id="KW-1185">Reference proteome</keyword>
<evidence type="ECO:0000256" key="7">
    <source>
        <dbReference type="ARBA" id="ARBA00023128"/>
    </source>
</evidence>
<evidence type="ECO:0000256" key="3">
    <source>
        <dbReference type="ARBA" id="ARBA00022448"/>
    </source>
</evidence>
<comment type="similarity">
    <text evidence="2">Belongs to the ATPase gamma chain family.</text>
</comment>
<keyword evidence="4" id="KW-0375">Hydrogen ion transport</keyword>
<dbReference type="EMBL" id="JNBR01002149">
    <property type="protein sequence ID" value="OQR83452.1"/>
    <property type="molecule type" value="Genomic_DNA"/>
</dbReference>
<dbReference type="FunFam" id="3.40.1380.10:FF:000003">
    <property type="entry name" value="ATP synthase subunit gamma"/>
    <property type="match status" value="1"/>
</dbReference>
<dbReference type="PROSITE" id="PS00153">
    <property type="entry name" value="ATPASE_GAMMA"/>
    <property type="match status" value="1"/>
</dbReference>
<evidence type="ECO:0000256" key="4">
    <source>
        <dbReference type="ARBA" id="ARBA00022781"/>
    </source>
</evidence>